<reference evidence="8" key="1">
    <citation type="journal article" date="2023" name="Nat. Microbiol.">
        <title>Babesia duncani multi-omics identifies virulence factors and drug targets.</title>
        <authorList>
            <person name="Singh P."/>
            <person name="Lonardi S."/>
            <person name="Liang Q."/>
            <person name="Vydyam P."/>
            <person name="Khabirova E."/>
            <person name="Fang T."/>
            <person name="Gihaz S."/>
            <person name="Thekkiniath J."/>
            <person name="Munshi M."/>
            <person name="Abel S."/>
            <person name="Ciampossin L."/>
            <person name="Batugedara G."/>
            <person name="Gupta M."/>
            <person name="Lu X.M."/>
            <person name="Lenz T."/>
            <person name="Chakravarty S."/>
            <person name="Cornillot E."/>
            <person name="Hu Y."/>
            <person name="Ma W."/>
            <person name="Gonzalez L.M."/>
            <person name="Sanchez S."/>
            <person name="Estrada K."/>
            <person name="Sanchez-Flores A."/>
            <person name="Montero E."/>
            <person name="Harb O.S."/>
            <person name="Le Roch K.G."/>
            <person name="Mamoun C.B."/>
        </authorList>
    </citation>
    <scope>NUCLEOTIDE SEQUENCE</scope>
    <source>
        <strain evidence="8">WA1</strain>
    </source>
</reference>
<dbReference type="GO" id="GO:0033314">
    <property type="term" value="P:mitotic DNA replication checkpoint signaling"/>
    <property type="evidence" value="ECO:0007669"/>
    <property type="project" value="TreeGrafter"/>
</dbReference>
<dbReference type="GO" id="GO:0000077">
    <property type="term" value="P:DNA damage checkpoint signaling"/>
    <property type="evidence" value="ECO:0007669"/>
    <property type="project" value="TreeGrafter"/>
</dbReference>
<dbReference type="AlphaFoldDB" id="A0AAD9UP74"/>
<sequence>MLNRFLLSAKERWSNEGIKVDKQISYENYNRTTYKRSKSNYRTRTDSSESYDNVNYKNLCLLKGQTGCGKVTTVKLLCKRLGLKVIEYDPFECDSMKYTNYGMQDYMGSLISFLQTTYTRHGLKLKDDEILNDCVEERIPKRIALLKGHSINRNNTNSAMYFEPHVILLSSLPRSTNSNRYFNSLSKVQQILKTILDGNSDKDAREKSFPLLICANNSHEDGNVLRKIMPINYTKHPKFCGITLPQITKAKMKQFISANLKCFINENVLNYMAEASCGDIRFALENVRFYSIGMTYSSQLNAILPYMLRRCPQNYFFGTLGKVLYNKRVPVTLIADEDNKAQQIDTTSIADTFHQCMTMSRNFDVLVRQASQLDDILSDYTDVMEIISSIASDIDDMASSCIEYKEQNPHSDDIQKKYVEETPIKTLFPNDFEDSPFEDLPLLVRCFGLLDAFSQQDPLSFTRWPRIISNSCALPCRYPRESMFPKLFRPQMYYDPEDLIDTFGSENVNYAHAIFDNYTDFFSCIDDCARLCTNFCIGDIVNSGFRSTLYTTEDVEQMNRWLVTFCARAVVDANASAKNPTAANASDNNHGEGRFYAFNKSTMYSELNAKIEHVRDLYKLYRTSLVQPQEIVTFDQFPMYSQNLSSQRTAFVDVLPSMHRASMSETQGSDPGDQSSIPLDISLTWTTLLDKVDDYITSQENSMKTPQHPSVTCNLIDVTTPALYRLLSEVSRYYQPSS</sequence>
<dbReference type="Pfam" id="PF03215">
    <property type="entry name" value="Rad17"/>
    <property type="match status" value="1"/>
</dbReference>
<dbReference type="KEGG" id="bdw:94336355"/>
<evidence type="ECO:0000256" key="6">
    <source>
        <dbReference type="ARBA" id="ARBA00023242"/>
    </source>
</evidence>
<dbReference type="GO" id="GO:0003689">
    <property type="term" value="F:DNA clamp loader activity"/>
    <property type="evidence" value="ECO:0007669"/>
    <property type="project" value="TreeGrafter"/>
</dbReference>
<keyword evidence="7" id="KW-0131">Cell cycle</keyword>
<dbReference type="PANTHER" id="PTHR12172">
    <property type="entry name" value="CELL CYCLE CHECKPOINT PROTEIN RAD17"/>
    <property type="match status" value="1"/>
</dbReference>
<dbReference type="GeneID" id="94336355"/>
<organism evidence="8 9">
    <name type="scientific">Babesia duncani</name>
    <dbReference type="NCBI Taxonomy" id="323732"/>
    <lineage>
        <taxon>Eukaryota</taxon>
        <taxon>Sar</taxon>
        <taxon>Alveolata</taxon>
        <taxon>Apicomplexa</taxon>
        <taxon>Aconoidasida</taxon>
        <taxon>Piroplasmida</taxon>
        <taxon>Babesiidae</taxon>
        <taxon>Babesia</taxon>
    </lineage>
</organism>
<comment type="caution">
    <text evidence="8">The sequence shown here is derived from an EMBL/GenBank/DDBJ whole genome shotgun (WGS) entry which is preliminary data.</text>
</comment>
<evidence type="ECO:0000256" key="1">
    <source>
        <dbReference type="ARBA" id="ARBA00004123"/>
    </source>
</evidence>
<dbReference type="InterPro" id="IPR004582">
    <property type="entry name" value="Checkpoint_prot_Rad17_Rad24"/>
</dbReference>
<keyword evidence="8" id="KW-0378">Hydrolase</keyword>
<evidence type="ECO:0000313" key="8">
    <source>
        <dbReference type="EMBL" id="KAK2196808.1"/>
    </source>
</evidence>
<protein>
    <submittedName>
        <fullName evidence="8">Bifunctional Checkpoint protein Rad17-Rad24/P-loop containing nucleoside triphosphate hydrolase</fullName>
    </submittedName>
</protein>
<gene>
    <name evidence="8" type="ORF">BdWA1_002057</name>
</gene>
<dbReference type="EMBL" id="JALLKP010000002">
    <property type="protein sequence ID" value="KAK2196808.1"/>
    <property type="molecule type" value="Genomic_DNA"/>
</dbReference>
<dbReference type="Proteomes" id="UP001214638">
    <property type="component" value="Unassembled WGS sequence"/>
</dbReference>
<comment type="similarity">
    <text evidence="2">Belongs to the rad17/RAD24 family.</text>
</comment>
<keyword evidence="3" id="KW-0547">Nucleotide-binding</keyword>
<keyword evidence="5" id="KW-0067">ATP-binding</keyword>
<dbReference type="PANTHER" id="PTHR12172:SF0">
    <property type="entry name" value="CELL CYCLE CHECKPOINT PROTEIN RAD17"/>
    <property type="match status" value="1"/>
</dbReference>
<evidence type="ECO:0000313" key="9">
    <source>
        <dbReference type="Proteomes" id="UP001214638"/>
    </source>
</evidence>
<evidence type="ECO:0000256" key="2">
    <source>
        <dbReference type="ARBA" id="ARBA00006168"/>
    </source>
</evidence>
<dbReference type="Gene3D" id="3.40.50.300">
    <property type="entry name" value="P-loop containing nucleotide triphosphate hydrolases"/>
    <property type="match status" value="1"/>
</dbReference>
<dbReference type="GO" id="GO:0003682">
    <property type="term" value="F:chromatin binding"/>
    <property type="evidence" value="ECO:0007669"/>
    <property type="project" value="TreeGrafter"/>
</dbReference>
<comment type="subcellular location">
    <subcellularLocation>
        <location evidence="1">Nucleus</location>
    </subcellularLocation>
</comment>
<evidence type="ECO:0000256" key="7">
    <source>
        <dbReference type="ARBA" id="ARBA00023306"/>
    </source>
</evidence>
<dbReference type="GO" id="GO:0005524">
    <property type="term" value="F:ATP binding"/>
    <property type="evidence" value="ECO:0007669"/>
    <property type="project" value="UniProtKB-KW"/>
</dbReference>
<dbReference type="GO" id="GO:0016787">
    <property type="term" value="F:hydrolase activity"/>
    <property type="evidence" value="ECO:0007669"/>
    <property type="project" value="UniProtKB-KW"/>
</dbReference>
<name>A0AAD9UP74_9APIC</name>
<keyword evidence="6" id="KW-0539">Nucleus</keyword>
<dbReference type="RefSeq" id="XP_067803650.1">
    <property type="nucleotide sequence ID" value="XM_067947086.1"/>
</dbReference>
<accession>A0AAD9UP74</accession>
<keyword evidence="9" id="KW-1185">Reference proteome</keyword>
<keyword evidence="4" id="KW-0227">DNA damage</keyword>
<dbReference type="InterPro" id="IPR027417">
    <property type="entry name" value="P-loop_NTPase"/>
</dbReference>
<proteinExistence type="inferred from homology"/>
<evidence type="ECO:0000256" key="3">
    <source>
        <dbReference type="ARBA" id="ARBA00022741"/>
    </source>
</evidence>
<dbReference type="SUPFAM" id="SSF52540">
    <property type="entry name" value="P-loop containing nucleoside triphosphate hydrolases"/>
    <property type="match status" value="1"/>
</dbReference>
<dbReference type="GO" id="GO:0005634">
    <property type="term" value="C:nucleus"/>
    <property type="evidence" value="ECO:0007669"/>
    <property type="project" value="UniProtKB-SubCell"/>
</dbReference>
<evidence type="ECO:0000256" key="4">
    <source>
        <dbReference type="ARBA" id="ARBA00022763"/>
    </source>
</evidence>
<evidence type="ECO:0000256" key="5">
    <source>
        <dbReference type="ARBA" id="ARBA00022840"/>
    </source>
</evidence>
<dbReference type="GO" id="GO:0006281">
    <property type="term" value="P:DNA repair"/>
    <property type="evidence" value="ECO:0007669"/>
    <property type="project" value="InterPro"/>
</dbReference>